<dbReference type="GO" id="GO:0004252">
    <property type="term" value="F:serine-type endopeptidase activity"/>
    <property type="evidence" value="ECO:0007669"/>
    <property type="project" value="InterPro"/>
</dbReference>
<dbReference type="AlphaFoldDB" id="A0A818LZC8"/>
<dbReference type="SMART" id="SM00020">
    <property type="entry name" value="Tryp_SPc"/>
    <property type="match status" value="2"/>
</dbReference>
<evidence type="ECO:0000256" key="2">
    <source>
        <dbReference type="ARBA" id="ARBA00024195"/>
    </source>
</evidence>
<sequence length="1222" mass="130214">MNRMLLTIYVGLCCINLIYTTTYTCDPSISCGCSSLFTTVTSRIVGGEAAADYAWGWMVSLQQSDKHICGASLLTSEYAVTAAHCLEDIMDSLSELSILAGTNYLDNEAIPTIQRRPLISAIMHPKYDKSSTLNDIAILKFSPLTISSDSKLAFICLPKQYEEPFQTNTDLIAIGWGFKSQYIRVLSNTLQQVTVQAFSSASAACQQSGMVNSFVQFCAGTIAGGKDGCLGDSGGPLMAFVNRRWVLAGIASNGKGCGQVGYPGVYTRVSAFISFINSNVDFPVTETITDSSPPSTTEYNNNQSIKKKSWFNDVYHEAFPTINELRMKSGTLINIVAYAGYIIDDMEMELEEMLKKLIIAENPVQLLQQLIDDQTIEVNKVISFVFDHMSQIQNEAMIQYLASVIADACLKKKSLIDVDNQFNSLDDNNPTSSKRIFFKKILSEVGHLIEMVELDDHDLLFINNYVRLSRIALSCTTYTCDPTISCGCSALITTVTSQIVGGEIASNNAWDWIVSLQQSGKHICSATLLTSEYAVTAARCVGDVIDNISVLSIVAGTNDLNDTSITTIQQRSIINVIIHPNYNSSTTTYDIAILKFSPFTISSNSKIAFICLPKQGEDPFETNSDLIAIGWDYTSEDIPVVSSSLQQVIVQAFSSTSIECQQSDMLNSLVQLCAGTITGGKGLCGSDIGSPLMAFDDNCWVLAGIESSGVGCGQVKYPGVYTRVSSFISFINSYVNFPAAKTGAVLLSETADSTTETTVPMAETTDSMGETTDSIAEIIDPMAQTTDSIAEIIDPMAETTDSIAEIIDPMAETTDSMADTTDSTADATDSTTDTTDSTTDITDSIADATDSTTDTTDSMADTTDSTTDTTDSMADTTDSTTDTTDSMADTTDSTTDTTDSMADTTDSTTDITDSMADATDSMADTTDSIAETTDSIADTSDSTTDTTDSIADTTDSIADATDSTTDTTDSVADTSDSTTDTTDSTADTTDSIADAADSTTDTTDSVGDTTDSTTDTTDSIADATDSTTDTTDSIADATDPTTDTTDSVADTSDSTTDTTDSVADTTDSVADTSDSMADATDSTTDTTDSMADTTDSTTDTTDSTTETIVTATETTVVTTETTVATTETTVITTETTTVTTIQTTTVPTTQTTIVSTIQTTVPTTQTTTIANRSTTMDPLATTTITYNNNQSNTTGNNGNMIDKSITIMILCFSFFACFLFSY</sequence>
<feature type="signal peptide" evidence="7">
    <location>
        <begin position="1"/>
        <end position="20"/>
    </location>
</feature>
<dbReference type="InterPro" id="IPR033116">
    <property type="entry name" value="TRYPSIN_SER"/>
</dbReference>
<evidence type="ECO:0000256" key="5">
    <source>
        <dbReference type="SAM" id="MobiDB-lite"/>
    </source>
</evidence>
<dbReference type="PANTHER" id="PTHR24252:SF7">
    <property type="entry name" value="HYALIN"/>
    <property type="match status" value="1"/>
</dbReference>
<gene>
    <name evidence="10" type="ORF">OTI717_LOCUS5394</name>
</gene>
<reference evidence="10" key="1">
    <citation type="submission" date="2021-02" db="EMBL/GenBank/DDBJ databases">
        <authorList>
            <person name="Nowell W R."/>
        </authorList>
    </citation>
    <scope>NUCLEOTIDE SEQUENCE</scope>
</reference>
<dbReference type="Gene3D" id="1.10.287.950">
    <property type="entry name" value="Methyl-accepting chemotaxis protein"/>
    <property type="match status" value="1"/>
</dbReference>
<evidence type="ECO:0000256" key="4">
    <source>
        <dbReference type="RuleBase" id="RU363034"/>
    </source>
</evidence>
<dbReference type="PRINTS" id="PR00722">
    <property type="entry name" value="CHYMOTRYPSIN"/>
</dbReference>
<evidence type="ECO:0000259" key="9">
    <source>
        <dbReference type="PROSITE" id="PS50240"/>
    </source>
</evidence>
<keyword evidence="6" id="KW-1133">Transmembrane helix</keyword>
<feature type="domain" description="Peptidase S1" evidence="9">
    <location>
        <begin position="44"/>
        <end position="281"/>
    </location>
</feature>
<keyword evidence="6" id="KW-0812">Transmembrane</keyword>
<keyword evidence="7" id="KW-0732">Signal</keyword>
<dbReference type="SUPFAM" id="SSF50494">
    <property type="entry name" value="Trypsin-like serine proteases"/>
    <property type="match status" value="2"/>
</dbReference>
<dbReference type="PROSITE" id="PS00135">
    <property type="entry name" value="TRYPSIN_SER"/>
    <property type="match status" value="1"/>
</dbReference>
<evidence type="ECO:0000313" key="11">
    <source>
        <dbReference type="Proteomes" id="UP000663823"/>
    </source>
</evidence>
<keyword evidence="4" id="KW-0645">Protease</keyword>
<evidence type="ECO:0000313" key="10">
    <source>
        <dbReference type="EMBL" id="CAF3572741.1"/>
    </source>
</evidence>
<dbReference type="InterPro" id="IPR001314">
    <property type="entry name" value="Peptidase_S1A"/>
</dbReference>
<dbReference type="PANTHER" id="PTHR24252">
    <property type="entry name" value="ACROSIN-RELATED"/>
    <property type="match status" value="1"/>
</dbReference>
<keyword evidence="4" id="KW-0720">Serine protease</keyword>
<dbReference type="Pfam" id="PF00089">
    <property type="entry name" value="Trypsin"/>
    <property type="match status" value="2"/>
</dbReference>
<dbReference type="CDD" id="cd00190">
    <property type="entry name" value="Tryp_SPc"/>
    <property type="match status" value="2"/>
</dbReference>
<dbReference type="EMBL" id="CAJOAX010000350">
    <property type="protein sequence ID" value="CAF3572741.1"/>
    <property type="molecule type" value="Genomic_DNA"/>
</dbReference>
<dbReference type="InterPro" id="IPR018114">
    <property type="entry name" value="TRYPSIN_HIS"/>
</dbReference>
<comment type="similarity">
    <text evidence="2">Belongs to the peptidase S1 family. CLIP subfamily.</text>
</comment>
<evidence type="ECO:0000259" key="8">
    <source>
        <dbReference type="PROSITE" id="PS50111"/>
    </source>
</evidence>
<dbReference type="InterPro" id="IPR009003">
    <property type="entry name" value="Peptidase_S1_PA"/>
</dbReference>
<dbReference type="GO" id="GO:0016020">
    <property type="term" value="C:membrane"/>
    <property type="evidence" value="ECO:0007669"/>
    <property type="project" value="InterPro"/>
</dbReference>
<dbReference type="InterPro" id="IPR001254">
    <property type="entry name" value="Trypsin_dom"/>
</dbReference>
<dbReference type="FunFam" id="2.40.10.10:FF:000068">
    <property type="entry name" value="transmembrane protease serine 2"/>
    <property type="match status" value="2"/>
</dbReference>
<dbReference type="SUPFAM" id="SSF58104">
    <property type="entry name" value="Methyl-accepting chemotaxis protein (MCP) signaling domain"/>
    <property type="match status" value="1"/>
</dbReference>
<dbReference type="PROSITE" id="PS50111">
    <property type="entry name" value="CHEMOTAXIS_TRANSDUC_2"/>
    <property type="match status" value="1"/>
</dbReference>
<comment type="caution">
    <text evidence="10">The sequence shown here is derived from an EMBL/GenBank/DDBJ whole genome shotgun (WGS) entry which is preliminary data.</text>
</comment>
<feature type="compositionally biased region" description="Low complexity" evidence="5">
    <location>
        <begin position="813"/>
        <end position="917"/>
    </location>
</feature>
<feature type="domain" description="Peptidase S1" evidence="9">
    <location>
        <begin position="499"/>
        <end position="736"/>
    </location>
</feature>
<dbReference type="FunFam" id="2.40.10.10:FF:000002">
    <property type="entry name" value="Transmembrane protease serine"/>
    <property type="match status" value="1"/>
</dbReference>
<dbReference type="PROSITE" id="PS00134">
    <property type="entry name" value="TRYPSIN_HIS"/>
    <property type="match status" value="1"/>
</dbReference>
<evidence type="ECO:0000256" key="6">
    <source>
        <dbReference type="SAM" id="Phobius"/>
    </source>
</evidence>
<evidence type="ECO:0000256" key="7">
    <source>
        <dbReference type="SAM" id="SignalP"/>
    </source>
</evidence>
<keyword evidence="6" id="KW-0472">Membrane</keyword>
<feature type="region of interest" description="Disordered" evidence="5">
    <location>
        <begin position="812"/>
        <end position="917"/>
    </location>
</feature>
<organism evidence="10 11">
    <name type="scientific">Rotaria sordida</name>
    <dbReference type="NCBI Taxonomy" id="392033"/>
    <lineage>
        <taxon>Eukaryota</taxon>
        <taxon>Metazoa</taxon>
        <taxon>Spiralia</taxon>
        <taxon>Gnathifera</taxon>
        <taxon>Rotifera</taxon>
        <taxon>Eurotatoria</taxon>
        <taxon>Bdelloidea</taxon>
        <taxon>Philodinida</taxon>
        <taxon>Philodinidae</taxon>
        <taxon>Rotaria</taxon>
    </lineage>
</organism>
<keyword evidence="4" id="KW-0378">Hydrolase</keyword>
<dbReference type="InterPro" id="IPR004089">
    <property type="entry name" value="MCPsignal_dom"/>
</dbReference>
<name>A0A818LZC8_9BILA</name>
<dbReference type="PROSITE" id="PS50240">
    <property type="entry name" value="TRYPSIN_DOM"/>
    <property type="match status" value="2"/>
</dbReference>
<evidence type="ECO:0000256" key="1">
    <source>
        <dbReference type="ARBA" id="ARBA00023157"/>
    </source>
</evidence>
<accession>A0A818LZC8</accession>
<dbReference type="GO" id="GO:0007165">
    <property type="term" value="P:signal transduction"/>
    <property type="evidence" value="ECO:0007669"/>
    <property type="project" value="UniProtKB-KW"/>
</dbReference>
<evidence type="ECO:0000256" key="3">
    <source>
        <dbReference type="PROSITE-ProRule" id="PRU00284"/>
    </source>
</evidence>
<feature type="domain" description="Methyl-accepting transducer" evidence="8">
    <location>
        <begin position="848"/>
        <end position="1084"/>
    </location>
</feature>
<protein>
    <submittedName>
        <fullName evidence="10">Uncharacterized protein</fullName>
    </submittedName>
</protein>
<feature type="transmembrane region" description="Helical" evidence="6">
    <location>
        <begin position="1204"/>
        <end position="1221"/>
    </location>
</feature>
<keyword evidence="3" id="KW-0807">Transducer</keyword>
<dbReference type="Proteomes" id="UP000663823">
    <property type="component" value="Unassembled WGS sequence"/>
</dbReference>
<dbReference type="InterPro" id="IPR043504">
    <property type="entry name" value="Peptidase_S1_PA_chymotrypsin"/>
</dbReference>
<feature type="region of interest" description="Disordered" evidence="5">
    <location>
        <begin position="930"/>
        <end position="1106"/>
    </location>
</feature>
<dbReference type="GO" id="GO:0006508">
    <property type="term" value="P:proteolysis"/>
    <property type="evidence" value="ECO:0007669"/>
    <property type="project" value="UniProtKB-KW"/>
</dbReference>
<dbReference type="Gene3D" id="2.40.10.10">
    <property type="entry name" value="Trypsin-like serine proteases"/>
    <property type="match status" value="2"/>
</dbReference>
<proteinExistence type="inferred from homology"/>
<feature type="chain" id="PRO_5032890743" evidence="7">
    <location>
        <begin position="21"/>
        <end position="1222"/>
    </location>
</feature>
<keyword evidence="1" id="KW-1015">Disulfide bond</keyword>